<protein>
    <recommendedName>
        <fullName evidence="4">APC family permease</fullName>
    </recommendedName>
</protein>
<organism evidence="2 3">
    <name type="scientific">Nocardioides panacihumi</name>
    <dbReference type="NCBI Taxonomy" id="400774"/>
    <lineage>
        <taxon>Bacteria</taxon>
        <taxon>Bacillati</taxon>
        <taxon>Actinomycetota</taxon>
        <taxon>Actinomycetes</taxon>
        <taxon>Propionibacteriales</taxon>
        <taxon>Nocardioidaceae</taxon>
        <taxon>Nocardioides</taxon>
    </lineage>
</organism>
<feature type="transmembrane region" description="Helical" evidence="1">
    <location>
        <begin position="391"/>
        <end position="411"/>
    </location>
</feature>
<feature type="transmembrane region" description="Helical" evidence="1">
    <location>
        <begin position="220"/>
        <end position="240"/>
    </location>
</feature>
<evidence type="ECO:0008006" key="4">
    <source>
        <dbReference type="Google" id="ProtNLM"/>
    </source>
</evidence>
<gene>
    <name evidence="2" type="ORF">GCM10009798_07860</name>
</gene>
<evidence type="ECO:0000256" key="1">
    <source>
        <dbReference type="SAM" id="Phobius"/>
    </source>
</evidence>
<keyword evidence="1" id="KW-0472">Membrane</keyword>
<keyword evidence="3" id="KW-1185">Reference proteome</keyword>
<keyword evidence="1" id="KW-0812">Transmembrane</keyword>
<feature type="transmembrane region" description="Helical" evidence="1">
    <location>
        <begin position="342"/>
        <end position="360"/>
    </location>
</feature>
<accession>A0ABN2QGW6</accession>
<reference evidence="2 3" key="1">
    <citation type="journal article" date="2019" name="Int. J. Syst. Evol. Microbiol.">
        <title>The Global Catalogue of Microorganisms (GCM) 10K type strain sequencing project: providing services to taxonomists for standard genome sequencing and annotation.</title>
        <authorList>
            <consortium name="The Broad Institute Genomics Platform"/>
            <consortium name="The Broad Institute Genome Sequencing Center for Infectious Disease"/>
            <person name="Wu L."/>
            <person name="Ma J."/>
        </authorList>
    </citation>
    <scope>NUCLEOTIDE SEQUENCE [LARGE SCALE GENOMIC DNA]</scope>
    <source>
        <strain evidence="2 3">JCM 15309</strain>
    </source>
</reference>
<feature type="transmembrane region" description="Helical" evidence="1">
    <location>
        <begin position="314"/>
        <end position="336"/>
    </location>
</feature>
<dbReference type="EMBL" id="BAAAPB010000001">
    <property type="protein sequence ID" value="GAA1950959.1"/>
    <property type="molecule type" value="Genomic_DNA"/>
</dbReference>
<comment type="caution">
    <text evidence="2">The sequence shown here is derived from an EMBL/GenBank/DDBJ whole genome shotgun (WGS) entry which is preliminary data.</text>
</comment>
<proteinExistence type="predicted"/>
<feature type="transmembrane region" description="Helical" evidence="1">
    <location>
        <begin position="80"/>
        <end position="109"/>
    </location>
</feature>
<evidence type="ECO:0000313" key="3">
    <source>
        <dbReference type="Proteomes" id="UP001500571"/>
    </source>
</evidence>
<dbReference type="Gene3D" id="1.20.1740.10">
    <property type="entry name" value="Amino acid/polyamine transporter I"/>
    <property type="match status" value="1"/>
</dbReference>
<evidence type="ECO:0000313" key="2">
    <source>
        <dbReference type="EMBL" id="GAA1950959.1"/>
    </source>
</evidence>
<dbReference type="RefSeq" id="WP_344042616.1">
    <property type="nucleotide sequence ID" value="NZ_BAAAPB010000001.1"/>
</dbReference>
<keyword evidence="1" id="KW-1133">Transmembrane helix</keyword>
<feature type="transmembrane region" description="Helical" evidence="1">
    <location>
        <begin position="367"/>
        <end position="385"/>
    </location>
</feature>
<feature type="transmembrane region" description="Helical" evidence="1">
    <location>
        <begin position="49"/>
        <end position="68"/>
    </location>
</feature>
<feature type="transmembrane region" description="Helical" evidence="1">
    <location>
        <begin position="145"/>
        <end position="165"/>
    </location>
</feature>
<feature type="transmembrane region" description="Helical" evidence="1">
    <location>
        <begin position="185"/>
        <end position="208"/>
    </location>
</feature>
<name>A0ABN2QGW6_9ACTN</name>
<sequence>MPTAAGPRHPRLRAFHVVAFGLAAVSPASSVFAILAPVAVTGGAAARPVLAIAVCVAALVAFAYAVASTGVPHGTGEPDWVAHVFGAVPAAGTFTLTYSTIVLAAALMLRALAEVVGADGGRLFLVGGAALALACTGVRRSMPVVLAFLALEVAALAVTTLVLLGGDLPTAAAAPPVSSPGASTASLAALPIILLAFNGYGQTAYLRADYVGGPRRFARIIYATLVLTVVVEGVPVVALASRRAGAGLGGDFPLLEVLAAHGAGDRVLLTVQVGLGAALANASITLFQLGGRLRPPDRTRARRPTADVWPGRRTHVVGTAVAGCASICLATISPTLLVTSTGAALIVIYAAVACVALSLARTVRARLTSGALVLLTIALLVQVARTEPWQAASSVAFVAVGVGAAAASVLLRRSQGSRGSSPTAWPAP</sequence>
<dbReference type="Proteomes" id="UP001500571">
    <property type="component" value="Unassembled WGS sequence"/>
</dbReference>
<feature type="transmembrane region" description="Helical" evidence="1">
    <location>
        <begin position="273"/>
        <end position="293"/>
    </location>
</feature>